<dbReference type="EMBL" id="UGQU01000001">
    <property type="protein sequence ID" value="STZ56465.1"/>
    <property type="molecule type" value="Genomic_DNA"/>
</dbReference>
<dbReference type="AlphaFoldDB" id="A0A378T9C4"/>
<evidence type="ECO:0000259" key="1">
    <source>
        <dbReference type="SMART" id="SM01321"/>
    </source>
</evidence>
<evidence type="ECO:0000313" key="2">
    <source>
        <dbReference type="EMBL" id="STZ56465.1"/>
    </source>
</evidence>
<dbReference type="InterPro" id="IPR002686">
    <property type="entry name" value="Transposase_17"/>
</dbReference>
<dbReference type="PANTHER" id="PTHR36966:SF1">
    <property type="entry name" value="REP-ASSOCIATED TYROSINE TRANSPOSASE"/>
    <property type="match status" value="1"/>
</dbReference>
<dbReference type="GO" id="GO:0004803">
    <property type="term" value="F:transposase activity"/>
    <property type="evidence" value="ECO:0007669"/>
    <property type="project" value="InterPro"/>
</dbReference>
<dbReference type="SUPFAM" id="SSF143422">
    <property type="entry name" value="Transposase IS200-like"/>
    <property type="match status" value="1"/>
</dbReference>
<dbReference type="GO" id="GO:0006313">
    <property type="term" value="P:DNA transposition"/>
    <property type="evidence" value="ECO:0007669"/>
    <property type="project" value="InterPro"/>
</dbReference>
<dbReference type="InterPro" id="IPR036515">
    <property type="entry name" value="Transposase_17_sf"/>
</dbReference>
<organism evidence="2 3">
    <name type="scientific">Moraxella lacunata</name>
    <dbReference type="NCBI Taxonomy" id="477"/>
    <lineage>
        <taxon>Bacteria</taxon>
        <taxon>Pseudomonadati</taxon>
        <taxon>Pseudomonadota</taxon>
        <taxon>Gammaproteobacteria</taxon>
        <taxon>Moraxellales</taxon>
        <taxon>Moraxellaceae</taxon>
        <taxon>Moraxella</taxon>
    </lineage>
</organism>
<dbReference type="Gene3D" id="3.30.70.1290">
    <property type="entry name" value="Transposase IS200-like"/>
    <property type="match status" value="1"/>
</dbReference>
<evidence type="ECO:0000313" key="3">
    <source>
        <dbReference type="Proteomes" id="UP000254437"/>
    </source>
</evidence>
<protein>
    <submittedName>
        <fullName evidence="2">Transposase and inactivated derivatives</fullName>
    </submittedName>
</protein>
<dbReference type="SMART" id="SM01321">
    <property type="entry name" value="Y1_Tnp"/>
    <property type="match status" value="1"/>
</dbReference>
<proteinExistence type="predicted"/>
<dbReference type="PANTHER" id="PTHR36966">
    <property type="entry name" value="REP-ASSOCIATED TYROSINE TRANSPOSASE"/>
    <property type="match status" value="1"/>
</dbReference>
<reference evidence="2 3" key="1">
    <citation type="submission" date="2018-06" db="EMBL/GenBank/DDBJ databases">
        <authorList>
            <consortium name="Pathogen Informatics"/>
            <person name="Doyle S."/>
        </authorList>
    </citation>
    <scope>NUCLEOTIDE SEQUENCE [LARGE SCALE GENOMIC DNA]</scope>
    <source>
        <strain evidence="2 3">NCTC10359</strain>
    </source>
</reference>
<dbReference type="InterPro" id="IPR052715">
    <property type="entry name" value="RAYT_transposase"/>
</dbReference>
<sequence>MRLKNYDYAQEGLYFITICCKDKMHFFGEIVDNKMILNDIGQVVEQCWHNIPSHFPNVVLHHFVVMPNHIHGVIEIIFNANHHSFMAKNDNLPQQSKQKIHGTSKTIGSIVRGFKTGVTQWARQNTDIYDIWQRNYHDHIIRNETSYLKICEYIENNPLKWQDDCFYS</sequence>
<dbReference type="Proteomes" id="UP000254437">
    <property type="component" value="Unassembled WGS sequence"/>
</dbReference>
<accession>A0A378T9C4</accession>
<dbReference type="GO" id="GO:0043565">
    <property type="term" value="F:sequence-specific DNA binding"/>
    <property type="evidence" value="ECO:0007669"/>
    <property type="project" value="TreeGrafter"/>
</dbReference>
<name>A0A378T9C4_MORLA</name>
<gene>
    <name evidence="2" type="ORF">NCTC10359_01079</name>
</gene>
<feature type="domain" description="Transposase IS200-like" evidence="1">
    <location>
        <begin position="9"/>
        <end position="157"/>
    </location>
</feature>